<dbReference type="PROSITE" id="PS51482">
    <property type="entry name" value="DEGV"/>
    <property type="match status" value="1"/>
</dbReference>
<dbReference type="GO" id="GO:0006071">
    <property type="term" value="P:glycerol metabolic process"/>
    <property type="evidence" value="ECO:0007669"/>
    <property type="project" value="InterPro"/>
</dbReference>
<dbReference type="InterPro" id="IPR036117">
    <property type="entry name" value="DhaL_dom_sf"/>
</dbReference>
<dbReference type="RefSeq" id="WP_104937252.1">
    <property type="nucleotide sequence ID" value="NZ_CP021255.1"/>
</dbReference>
<dbReference type="OrthoDB" id="9760324at2"/>
<dbReference type="Pfam" id="PF02734">
    <property type="entry name" value="Dak2"/>
    <property type="match status" value="1"/>
</dbReference>
<dbReference type="SMART" id="SM01120">
    <property type="entry name" value="Dak2"/>
    <property type="match status" value="1"/>
</dbReference>
<dbReference type="AlphaFoldDB" id="A0A2L1GQX8"/>
<protein>
    <recommendedName>
        <fullName evidence="2">DhaL domain-containing protein</fullName>
    </recommendedName>
</protein>
<dbReference type="Pfam" id="PF02645">
    <property type="entry name" value="DegV"/>
    <property type="match status" value="1"/>
</dbReference>
<dbReference type="GO" id="GO:0008289">
    <property type="term" value="F:lipid binding"/>
    <property type="evidence" value="ECO:0007669"/>
    <property type="project" value="UniProtKB-KW"/>
</dbReference>
<dbReference type="InterPro" id="IPR003797">
    <property type="entry name" value="DegV"/>
</dbReference>
<sequence length="559" mass="58598">MIALRQAFAAAYERLAARAGLLDRINVFPVADGDTGVNLRLSLAPLHDATSPAALCRSLLQQGATGNSGNIAVAFFPPLLALAEDAGPEALLAACAAGSRLARGAVLAPQDGTMLDVMSGLAACSPEQSIPDILDRLAGAVRATAHMLPAMRQAGVVDAGALGLFCFFEGFFAAWSGDEGLLQAPGARFPGLLRARLPEAEADPASCINLTLQGQADAALLATLGESVVARRDGGLLHLHLHSHDPEATRAALQSVGEITAWHAESMQAATLPPEAGFVRLLCDAAGSLPRPLARQEGIVLLDSHVICGGISRPETLWDPAAIYAALRAGQRVSTAQASQNERRQHFQSALEQPGPVLYLAVGSVYTGNFAAAAAFQAGQGGQSFFAVDSGAASGRLAVIALMAARAARRLADMELLLAFVRKLCAVCEEYVCIADLRYLARSGRISRLSGLASGLLGIRPVISPEAEGVRRLALAHSQAAQRDFVLARLRALAKQGRPELLLLEYSDNEAWVREAMAPQIRAILPDSELQVAPLSLSSGVHMGPGTWALALCPRLGDW</sequence>
<dbReference type="GO" id="GO:0004371">
    <property type="term" value="F:glycerone kinase activity"/>
    <property type="evidence" value="ECO:0007669"/>
    <property type="project" value="InterPro"/>
</dbReference>
<dbReference type="EMBL" id="CP021255">
    <property type="protein sequence ID" value="AVD72048.1"/>
    <property type="molecule type" value="Genomic_DNA"/>
</dbReference>
<evidence type="ECO:0000313" key="3">
    <source>
        <dbReference type="EMBL" id="AVD72048.1"/>
    </source>
</evidence>
<keyword evidence="1" id="KW-0446">Lipid-binding</keyword>
<feature type="domain" description="DhaL" evidence="2">
    <location>
        <begin position="29"/>
        <end position="173"/>
    </location>
</feature>
<gene>
    <name evidence="3" type="ORF">CAY53_11650</name>
</gene>
<evidence type="ECO:0000313" key="4">
    <source>
        <dbReference type="Proteomes" id="UP000239867"/>
    </source>
</evidence>
<dbReference type="NCBIfam" id="TIGR00762">
    <property type="entry name" value="DegV"/>
    <property type="match status" value="1"/>
</dbReference>
<dbReference type="Gene3D" id="3.30.1180.10">
    <property type="match status" value="1"/>
</dbReference>
<dbReference type="SUPFAM" id="SSF82549">
    <property type="entry name" value="DAK1/DegV-like"/>
    <property type="match status" value="1"/>
</dbReference>
<keyword evidence="4" id="KW-1185">Reference proteome</keyword>
<evidence type="ECO:0000256" key="1">
    <source>
        <dbReference type="ARBA" id="ARBA00023121"/>
    </source>
</evidence>
<dbReference type="PANTHER" id="PTHR33434">
    <property type="entry name" value="DEGV DOMAIN-CONTAINING PROTEIN DR_1986-RELATED"/>
    <property type="match status" value="1"/>
</dbReference>
<dbReference type="KEGG" id="deo:CAY53_11650"/>
<dbReference type="PANTHER" id="PTHR33434:SF2">
    <property type="entry name" value="FATTY ACID-BINDING PROTEIN TM_1468"/>
    <property type="match status" value="1"/>
</dbReference>
<dbReference type="InterPro" id="IPR004007">
    <property type="entry name" value="DhaL_dom"/>
</dbReference>
<dbReference type="InterPro" id="IPR050270">
    <property type="entry name" value="DegV_domain_contain"/>
</dbReference>
<dbReference type="Gene3D" id="1.25.40.340">
    <property type="match status" value="1"/>
</dbReference>
<reference evidence="3 4" key="1">
    <citation type="journal article" date="2018" name="MBio">
        <title>Insights into the evolution of host association through the isolation and characterization of a novel human periodontal pathobiont, Desulfobulbus oralis.</title>
        <authorList>
            <person name="Cross K.L."/>
            <person name="Chirania P."/>
            <person name="Xiong W."/>
            <person name="Beall C.J."/>
            <person name="Elkins J.G."/>
            <person name="Giannone R.J."/>
            <person name="Griffen A.L."/>
            <person name="Guss A.M."/>
            <person name="Hettich R.L."/>
            <person name="Joshi S.S."/>
            <person name="Mokrzan E.M."/>
            <person name="Martin R.K."/>
            <person name="Zhulin I.B."/>
            <person name="Leys E.J."/>
            <person name="Podar M."/>
        </authorList>
    </citation>
    <scope>NUCLEOTIDE SEQUENCE [LARGE SCALE GENOMIC DNA]</scope>
    <source>
        <strain evidence="3 4">ORNL</strain>
    </source>
</reference>
<dbReference type="Gene3D" id="3.40.50.10170">
    <property type="match status" value="1"/>
</dbReference>
<dbReference type="Proteomes" id="UP000239867">
    <property type="component" value="Chromosome"/>
</dbReference>
<dbReference type="SUPFAM" id="SSF101473">
    <property type="entry name" value="DhaL-like"/>
    <property type="match status" value="1"/>
</dbReference>
<organism evidence="3 4">
    <name type="scientific">Desulfobulbus oralis</name>
    <dbReference type="NCBI Taxonomy" id="1986146"/>
    <lineage>
        <taxon>Bacteria</taxon>
        <taxon>Pseudomonadati</taxon>
        <taxon>Thermodesulfobacteriota</taxon>
        <taxon>Desulfobulbia</taxon>
        <taxon>Desulfobulbales</taxon>
        <taxon>Desulfobulbaceae</taxon>
        <taxon>Desulfobulbus</taxon>
    </lineage>
</organism>
<dbReference type="InterPro" id="IPR043168">
    <property type="entry name" value="DegV_C"/>
</dbReference>
<evidence type="ECO:0000259" key="2">
    <source>
        <dbReference type="SMART" id="SM01120"/>
    </source>
</evidence>
<accession>A0A2L1GQX8</accession>
<proteinExistence type="predicted"/>
<name>A0A2L1GQX8_9BACT</name>